<dbReference type="AlphaFoldDB" id="A0A5N5GW53"/>
<proteinExistence type="predicted"/>
<feature type="compositionally biased region" description="Polar residues" evidence="1">
    <location>
        <begin position="20"/>
        <end position="31"/>
    </location>
</feature>
<accession>A0A5N5GW53</accession>
<gene>
    <name evidence="2" type="ORF">D8674_014010</name>
</gene>
<reference evidence="2 3" key="3">
    <citation type="submission" date="2019-11" db="EMBL/GenBank/DDBJ databases">
        <title>A de novo genome assembly of a pear dwarfing rootstock.</title>
        <authorList>
            <person name="Wang F."/>
            <person name="Wang J."/>
            <person name="Li S."/>
            <person name="Zhang Y."/>
            <person name="Fang M."/>
            <person name="Ma L."/>
            <person name="Zhao Y."/>
            <person name="Jiang S."/>
        </authorList>
    </citation>
    <scope>NUCLEOTIDE SEQUENCE [LARGE SCALE GENOMIC DNA]</scope>
    <source>
        <strain evidence="2">S2</strain>
        <tissue evidence="2">Leaf</tissue>
    </source>
</reference>
<dbReference type="EMBL" id="SMOL01000401">
    <property type="protein sequence ID" value="KAB2618141.1"/>
    <property type="molecule type" value="Genomic_DNA"/>
</dbReference>
<organism evidence="2 3">
    <name type="scientific">Pyrus ussuriensis x Pyrus communis</name>
    <dbReference type="NCBI Taxonomy" id="2448454"/>
    <lineage>
        <taxon>Eukaryota</taxon>
        <taxon>Viridiplantae</taxon>
        <taxon>Streptophyta</taxon>
        <taxon>Embryophyta</taxon>
        <taxon>Tracheophyta</taxon>
        <taxon>Spermatophyta</taxon>
        <taxon>Magnoliopsida</taxon>
        <taxon>eudicotyledons</taxon>
        <taxon>Gunneridae</taxon>
        <taxon>Pentapetalae</taxon>
        <taxon>rosids</taxon>
        <taxon>fabids</taxon>
        <taxon>Rosales</taxon>
        <taxon>Rosaceae</taxon>
        <taxon>Amygdaloideae</taxon>
        <taxon>Maleae</taxon>
        <taxon>Pyrus</taxon>
    </lineage>
</organism>
<feature type="region of interest" description="Disordered" evidence="1">
    <location>
        <begin position="1"/>
        <end position="53"/>
    </location>
</feature>
<keyword evidence="3" id="KW-1185">Reference proteome</keyword>
<reference evidence="3" key="2">
    <citation type="submission" date="2019-10" db="EMBL/GenBank/DDBJ databases">
        <title>A de novo genome assembly of a pear dwarfing rootstock.</title>
        <authorList>
            <person name="Wang F."/>
            <person name="Wang J."/>
            <person name="Li S."/>
            <person name="Zhang Y."/>
            <person name="Fang M."/>
            <person name="Ma L."/>
            <person name="Zhao Y."/>
            <person name="Jiang S."/>
        </authorList>
    </citation>
    <scope>NUCLEOTIDE SEQUENCE [LARGE SCALE GENOMIC DNA]</scope>
</reference>
<sequence>MEGIDRTNMLEVGNKGVHFGQTNVHNSQQSNKRYRRSHQQGQRRQSMNSSQRA</sequence>
<name>A0A5N5GW53_9ROSA</name>
<evidence type="ECO:0000313" key="2">
    <source>
        <dbReference type="EMBL" id="KAB2618141.1"/>
    </source>
</evidence>
<dbReference type="Proteomes" id="UP000327157">
    <property type="component" value="Chromosome 15"/>
</dbReference>
<protein>
    <submittedName>
        <fullName evidence="2">Uncharacterized protein</fullName>
    </submittedName>
</protein>
<evidence type="ECO:0000256" key="1">
    <source>
        <dbReference type="SAM" id="MobiDB-lite"/>
    </source>
</evidence>
<reference evidence="2 3" key="1">
    <citation type="submission" date="2019-09" db="EMBL/GenBank/DDBJ databases">
        <authorList>
            <person name="Ou C."/>
        </authorList>
    </citation>
    <scope>NUCLEOTIDE SEQUENCE [LARGE SCALE GENOMIC DNA]</scope>
    <source>
        <strain evidence="2">S2</strain>
        <tissue evidence="2">Leaf</tissue>
    </source>
</reference>
<comment type="caution">
    <text evidence="2">The sequence shown here is derived from an EMBL/GenBank/DDBJ whole genome shotgun (WGS) entry which is preliminary data.</text>
</comment>
<evidence type="ECO:0000313" key="3">
    <source>
        <dbReference type="Proteomes" id="UP000327157"/>
    </source>
</evidence>